<evidence type="ECO:0000256" key="1">
    <source>
        <dbReference type="SAM" id="Phobius"/>
    </source>
</evidence>
<dbReference type="PANTHER" id="PTHR32063:SF18">
    <property type="entry name" value="CATION EFFLUX SYSTEM PROTEIN"/>
    <property type="match status" value="1"/>
</dbReference>
<dbReference type="Proteomes" id="UP000245462">
    <property type="component" value="Unassembled WGS sequence"/>
</dbReference>
<dbReference type="RefSeq" id="WP_116679512.1">
    <property type="nucleotide sequence ID" value="NZ_QEKY01000010.1"/>
</dbReference>
<reference evidence="2 3" key="1">
    <citation type="submission" date="2018-04" db="EMBL/GenBank/DDBJ databases">
        <title>Genomic Encyclopedia of Type Strains, Phase IV (KMG-IV): sequencing the most valuable type-strain genomes for metagenomic binning, comparative biology and taxonomic classification.</title>
        <authorList>
            <person name="Goeker M."/>
        </authorList>
    </citation>
    <scope>NUCLEOTIDE SEQUENCE [LARGE SCALE GENOMIC DNA]</scope>
    <source>
        <strain evidence="2 3">DSM 28520</strain>
    </source>
</reference>
<dbReference type="InterPro" id="IPR001036">
    <property type="entry name" value="Acrflvin-R"/>
</dbReference>
<evidence type="ECO:0000313" key="2">
    <source>
        <dbReference type="EMBL" id="PVZ09138.1"/>
    </source>
</evidence>
<feature type="transmembrane region" description="Helical" evidence="1">
    <location>
        <begin position="362"/>
        <end position="382"/>
    </location>
</feature>
<accession>A0A2U1FAE2</accession>
<feature type="transmembrane region" description="Helical" evidence="1">
    <location>
        <begin position="394"/>
        <end position="412"/>
    </location>
</feature>
<feature type="transmembrane region" description="Helical" evidence="1">
    <location>
        <begin position="909"/>
        <end position="927"/>
    </location>
</feature>
<dbReference type="SUPFAM" id="SSF82866">
    <property type="entry name" value="Multidrug efflux transporter AcrB transmembrane domain"/>
    <property type="match status" value="2"/>
</dbReference>
<keyword evidence="1" id="KW-0472">Membrane</keyword>
<feature type="transmembrane region" description="Helical" evidence="1">
    <location>
        <begin position="1006"/>
        <end position="1033"/>
    </location>
</feature>
<organism evidence="2 3">
    <name type="scientific">Porphyromonas loveana</name>
    <dbReference type="NCBI Taxonomy" id="1884669"/>
    <lineage>
        <taxon>Bacteria</taxon>
        <taxon>Pseudomonadati</taxon>
        <taxon>Bacteroidota</taxon>
        <taxon>Bacteroidia</taxon>
        <taxon>Bacteroidales</taxon>
        <taxon>Porphyromonadaceae</taxon>
        <taxon>Porphyromonas</taxon>
    </lineage>
</organism>
<dbReference type="SUPFAM" id="SSF82693">
    <property type="entry name" value="Multidrug efflux transporter AcrB pore domain, PN1, PN2, PC1 and PC2 subdomains"/>
    <property type="match status" value="3"/>
</dbReference>
<gene>
    <name evidence="2" type="ORF">C7382_1105</name>
</gene>
<feature type="transmembrane region" description="Helical" evidence="1">
    <location>
        <begin position="465"/>
        <end position="488"/>
    </location>
</feature>
<dbReference type="EMBL" id="QEKY01000010">
    <property type="protein sequence ID" value="PVZ09138.1"/>
    <property type="molecule type" value="Genomic_DNA"/>
</dbReference>
<dbReference type="Pfam" id="PF00873">
    <property type="entry name" value="ACR_tran"/>
    <property type="match status" value="1"/>
</dbReference>
<feature type="transmembrane region" description="Helical" evidence="1">
    <location>
        <begin position="14"/>
        <end position="33"/>
    </location>
</feature>
<dbReference type="Gene3D" id="1.20.1640.10">
    <property type="entry name" value="Multidrug efflux transporter AcrB transmembrane domain"/>
    <property type="match status" value="2"/>
</dbReference>
<dbReference type="AlphaFoldDB" id="A0A2U1FAE2"/>
<dbReference type="Gene3D" id="3.30.70.1430">
    <property type="entry name" value="Multidrug efflux transporter AcrB pore domain"/>
    <property type="match status" value="2"/>
</dbReference>
<dbReference type="OrthoDB" id="9798415at2"/>
<dbReference type="PRINTS" id="PR00702">
    <property type="entry name" value="ACRIFLAVINRP"/>
</dbReference>
<feature type="transmembrane region" description="Helical" evidence="1">
    <location>
        <begin position="984"/>
        <end position="1000"/>
    </location>
</feature>
<proteinExistence type="predicted"/>
<feature type="transmembrane region" description="Helical" evidence="1">
    <location>
        <begin position="433"/>
        <end position="453"/>
    </location>
</feature>
<feature type="transmembrane region" description="Helical" evidence="1">
    <location>
        <begin position="884"/>
        <end position="902"/>
    </location>
</feature>
<keyword evidence="1" id="KW-1133">Transmembrane helix</keyword>
<keyword evidence="3" id="KW-1185">Reference proteome</keyword>
<comment type="caution">
    <text evidence="2">The sequence shown here is derived from an EMBL/GenBank/DDBJ whole genome shotgun (WGS) entry which is preliminary data.</text>
</comment>
<name>A0A2U1FAE2_9PORP</name>
<feature type="transmembrane region" description="Helical" evidence="1">
    <location>
        <begin position="933"/>
        <end position="963"/>
    </location>
</feature>
<sequence length="1045" mass="115657">MINLSNWAVDNKKLVYFLIIVLCVGGIMSYWNMSKLEDPEIKVKQATVVTMYPGASSHEVELEVTDPLEKSIRSLSVVNEVTSESMNDVSVLTVTLSTLLSNKEVEQGWDLLRRKVSDTQSSLPKGAMQSVVLDGYGDVFGMFYALTFDDYSNEEAIRYAELLSRELQKIEGISQVNIFGKQHPCINIDLYEDKMASLGVHPALVLNMLQGQNETIYSGYYETGGQRLRLTISDRNQTVADIENMVLQGSEGDQLRLGDIAHVSESYEHPTRTGMRYDGKEAIGISISADSGTDITQIGKEVEKRLKQLQQQRLPAGMELNKVFFQPQRVSDALNNFILNLIESVVIVVLILVFFMGVRSGLILGLSLLVTVLGSVALLQVFDGTLQRVSLASFILAMGMLVDNAIVILDGIQIDLERGVSRRQALTEAGRKTAMPLLGATLIAILSFLPIFLSPDTTGIYVRDLFIVLAVSLLLSWVLALVMIPVVADASLHPQKKVKESDLYSGRIYRWLAASIRWVLRHKKTTLSVGITTIVASGLAYRLLPQGFFPDMDYDQLYIEYRLPEGYTTTRVNEDLTEIEHYLQGRPEVTHVTTAIGATPSRYNLVRSITGSSLSYGELIVDFKSSKSALKHIDELQSYLSAQYPDAQVRVKRYNLMFKEYPIEVIFKGPDPAILHKLTDSVVNIMQQQPETQMARSNWFPKVPALHIQYDQANALRAGLTRRDIGLSLMGTTYGIPVGTFYEGAERKSINIRSVDKDGMPIESLEQAAIFGTTPSLSAINKETIQGLMTGTISKQDVISMLLRTVPLSGVSEGIDLVWEEPIIRRINGERSMKAQCSPNNGESAEALRTAIAKEVEQIKLPEGYSMEWGGEYSASHESTKYLFRYYPVAVILMLAILIMLFGDYRKPLIVILCLPPLAIGVAWGMLISGKTFGFTAIVATLGLIGMLIKNIIVLLDEITLLISQGVRPHIALIESSKSRLRPVMLASLTTILGMLPLLGDELFGPAAVVIMGGLLVGTLVTLLFVPLLYAIFYGIHKPKTISNE</sequence>
<dbReference type="SUPFAM" id="SSF82714">
    <property type="entry name" value="Multidrug efflux transporter AcrB TolC docking domain, DN and DC subdomains"/>
    <property type="match status" value="1"/>
</dbReference>
<dbReference type="Gene3D" id="3.30.2090.10">
    <property type="entry name" value="Multidrug efflux transporter AcrB TolC docking domain, DN and DC subdomains"/>
    <property type="match status" value="2"/>
</dbReference>
<keyword evidence="1" id="KW-0812">Transmembrane</keyword>
<dbReference type="PANTHER" id="PTHR32063">
    <property type="match status" value="1"/>
</dbReference>
<dbReference type="GO" id="GO:0042910">
    <property type="term" value="F:xenobiotic transmembrane transporter activity"/>
    <property type="evidence" value="ECO:0007669"/>
    <property type="project" value="TreeGrafter"/>
</dbReference>
<dbReference type="GO" id="GO:0005886">
    <property type="term" value="C:plasma membrane"/>
    <property type="evidence" value="ECO:0007669"/>
    <property type="project" value="TreeGrafter"/>
</dbReference>
<feature type="transmembrane region" description="Helical" evidence="1">
    <location>
        <begin position="337"/>
        <end position="355"/>
    </location>
</feature>
<dbReference type="Gene3D" id="3.30.70.1320">
    <property type="entry name" value="Multidrug efflux transporter AcrB pore domain like"/>
    <property type="match status" value="1"/>
</dbReference>
<dbReference type="GeneID" id="94550979"/>
<protein>
    <submittedName>
        <fullName evidence="2">Multidrug efflux pump subunit AcrB</fullName>
    </submittedName>
</protein>
<dbReference type="InterPro" id="IPR027463">
    <property type="entry name" value="AcrB_DN_DC_subdom"/>
</dbReference>
<dbReference type="Gene3D" id="3.30.70.1440">
    <property type="entry name" value="Multidrug efflux transporter AcrB pore domain"/>
    <property type="match status" value="1"/>
</dbReference>
<evidence type="ECO:0000313" key="3">
    <source>
        <dbReference type="Proteomes" id="UP000245462"/>
    </source>
</evidence>